<dbReference type="PROSITE" id="PS51143">
    <property type="entry name" value="MT_A70"/>
    <property type="match status" value="1"/>
</dbReference>
<dbReference type="GO" id="GO:0008168">
    <property type="term" value="F:methyltransferase activity"/>
    <property type="evidence" value="ECO:0007669"/>
    <property type="project" value="InterPro"/>
</dbReference>
<evidence type="ECO:0000256" key="2">
    <source>
        <dbReference type="SAM" id="MobiDB-lite"/>
    </source>
</evidence>
<reference evidence="3" key="2">
    <citation type="journal article" date="2023" name="IMA Fungus">
        <title>Comparative genomic study of the Penicillium genus elucidates a diverse pangenome and 15 lateral gene transfer events.</title>
        <authorList>
            <person name="Petersen C."/>
            <person name="Sorensen T."/>
            <person name="Nielsen M.R."/>
            <person name="Sondergaard T.E."/>
            <person name="Sorensen J.L."/>
            <person name="Fitzpatrick D.A."/>
            <person name="Frisvad J.C."/>
            <person name="Nielsen K.L."/>
        </authorList>
    </citation>
    <scope>NUCLEOTIDE SEQUENCE</scope>
    <source>
        <strain evidence="3">IBT 35673</strain>
    </source>
</reference>
<dbReference type="Pfam" id="PF05063">
    <property type="entry name" value="MT-A70"/>
    <property type="match status" value="1"/>
</dbReference>
<comment type="similarity">
    <text evidence="1">Belongs to the MT-A70-like family.</text>
</comment>
<evidence type="ECO:0008006" key="5">
    <source>
        <dbReference type="Google" id="ProtNLM"/>
    </source>
</evidence>
<dbReference type="PANTHER" id="PTHR12829:SF4">
    <property type="entry name" value="N(6)-ADENINE-SPECIFIC METHYLTRANSFERASE METTL4"/>
    <property type="match status" value="1"/>
</dbReference>
<dbReference type="PROSITE" id="PS00092">
    <property type="entry name" value="N6_MTASE"/>
    <property type="match status" value="1"/>
</dbReference>
<accession>A0A9W9UL40</accession>
<dbReference type="AlphaFoldDB" id="A0A9W9UL40"/>
<dbReference type="InterPro" id="IPR007757">
    <property type="entry name" value="MT-A70-like"/>
</dbReference>
<feature type="compositionally biased region" description="Polar residues" evidence="2">
    <location>
        <begin position="152"/>
        <end position="163"/>
    </location>
</feature>
<organism evidence="3 4">
    <name type="scientific">Penicillium brevicompactum</name>
    <dbReference type="NCBI Taxonomy" id="5074"/>
    <lineage>
        <taxon>Eukaryota</taxon>
        <taxon>Fungi</taxon>
        <taxon>Dikarya</taxon>
        <taxon>Ascomycota</taxon>
        <taxon>Pezizomycotina</taxon>
        <taxon>Eurotiomycetes</taxon>
        <taxon>Eurotiomycetidae</taxon>
        <taxon>Eurotiales</taxon>
        <taxon>Aspergillaceae</taxon>
        <taxon>Penicillium</taxon>
    </lineage>
</organism>
<sequence>MGYDDREDLAIICQRKNEVFLLDIPWSITLAQGDLLTPKQRRSKDTLIERRRLLSCPPLKVPYPSTEPKNPTARANVLETIPLSERRFHSELILPLVQNSLQVIRDVVSTFRWGLPRLVPLEVKKDTNSQDENPRKRRKEEPSPIRYEHVSSNEPPVILSSTSPNEFRSLSDLSVVKNTSSALAIIHINDNDSTGHPISYLIPPESSFTLCTLPLFETKKHRSSQFYPIPGLSSHQKFNLILMDPPWPNRSVRRSGHYQTHHYSEMEVLTEGLRDILRVHSYPAESQSQPGTQQAIAAIWITNAEKSRKAAYQAMMGSGFRVCEEWIWVKTTLDGRPISALDGIWRKPYEILVVGRRDESVDFSKHNFEDLTSISEAVTTRRVIAAVPDLHSRKPNLKGIFERIFFKPGQPQSYSALEVFARNLTAGWWAAGNEVLRFNAQECWVDPNEIGCEE</sequence>
<name>A0A9W9UL40_PENBR</name>
<evidence type="ECO:0000256" key="1">
    <source>
        <dbReference type="PROSITE-ProRule" id="PRU00489"/>
    </source>
</evidence>
<dbReference type="GO" id="GO:0032259">
    <property type="term" value="P:methylation"/>
    <property type="evidence" value="ECO:0007669"/>
    <property type="project" value="InterPro"/>
</dbReference>
<protein>
    <recommendedName>
        <fullName evidence="5">MT-A70-domain-containing protein</fullName>
    </recommendedName>
</protein>
<dbReference type="EMBL" id="JAPZBQ010000002">
    <property type="protein sequence ID" value="KAJ5344904.1"/>
    <property type="molecule type" value="Genomic_DNA"/>
</dbReference>
<feature type="region of interest" description="Disordered" evidence="2">
    <location>
        <begin position="124"/>
        <end position="163"/>
    </location>
</feature>
<dbReference type="Proteomes" id="UP001147695">
    <property type="component" value="Unassembled WGS sequence"/>
</dbReference>
<dbReference type="PANTHER" id="PTHR12829">
    <property type="entry name" value="N6-ADENOSINE-METHYLTRANSFERASE"/>
    <property type="match status" value="1"/>
</dbReference>
<feature type="compositionally biased region" description="Basic and acidic residues" evidence="2">
    <location>
        <begin position="124"/>
        <end position="151"/>
    </location>
</feature>
<evidence type="ECO:0000313" key="3">
    <source>
        <dbReference type="EMBL" id="KAJ5344904.1"/>
    </source>
</evidence>
<reference evidence="3" key="1">
    <citation type="submission" date="2022-12" db="EMBL/GenBank/DDBJ databases">
        <authorList>
            <person name="Petersen C."/>
        </authorList>
    </citation>
    <scope>NUCLEOTIDE SEQUENCE</scope>
    <source>
        <strain evidence="3">IBT 35673</strain>
    </source>
</reference>
<proteinExistence type="inferred from homology"/>
<gene>
    <name evidence="3" type="ORF">N7452_002908</name>
</gene>
<evidence type="ECO:0000313" key="4">
    <source>
        <dbReference type="Proteomes" id="UP001147695"/>
    </source>
</evidence>
<dbReference type="GO" id="GO:0005634">
    <property type="term" value="C:nucleus"/>
    <property type="evidence" value="ECO:0007669"/>
    <property type="project" value="TreeGrafter"/>
</dbReference>
<dbReference type="GO" id="GO:0003676">
    <property type="term" value="F:nucleic acid binding"/>
    <property type="evidence" value="ECO:0007669"/>
    <property type="project" value="InterPro"/>
</dbReference>
<comment type="caution">
    <text evidence="3">The sequence shown here is derived from an EMBL/GenBank/DDBJ whole genome shotgun (WGS) entry which is preliminary data.</text>
</comment>
<dbReference type="InterPro" id="IPR002052">
    <property type="entry name" value="DNA_methylase_N6_adenine_CS"/>
</dbReference>